<dbReference type="AlphaFoldDB" id="A0A0P1BE28"/>
<dbReference type="EMBL" id="CCYA01000240">
    <property type="protein sequence ID" value="CEH14077.1"/>
    <property type="molecule type" value="Genomic_DNA"/>
</dbReference>
<reference evidence="1 2" key="1">
    <citation type="submission" date="2014-09" db="EMBL/GenBank/DDBJ databases">
        <authorList>
            <person name="Magalhaes I.L.F."/>
            <person name="Oliveira U."/>
            <person name="Santos F.R."/>
            <person name="Vidigal T.H.D.A."/>
            <person name="Brescovit A.D."/>
            <person name="Santos A.J."/>
        </authorList>
    </citation>
    <scope>NUCLEOTIDE SEQUENCE [LARGE SCALE GENOMIC DNA]</scope>
</reference>
<evidence type="ECO:0000313" key="2">
    <source>
        <dbReference type="Proteomes" id="UP000054845"/>
    </source>
</evidence>
<dbReference type="Proteomes" id="UP000054845">
    <property type="component" value="Unassembled WGS sequence"/>
</dbReference>
<evidence type="ECO:0000313" key="1">
    <source>
        <dbReference type="EMBL" id="CEH14077.1"/>
    </source>
</evidence>
<keyword evidence="2" id="KW-1185">Reference proteome</keyword>
<protein>
    <submittedName>
        <fullName evidence="1">Uncharacterized protein</fullName>
    </submittedName>
</protein>
<name>A0A0P1BE28_9BASI</name>
<accession>A0A0P1BE28</accession>
<sequence>MIQFAVPENIASGIRSGVFPTIPSTEAVLGTAVDLPPEHAYRAVYVWLLGHKEETGYESAKRRYQIALQDVEQFGPSAR</sequence>
<proteinExistence type="predicted"/>
<organism evidence="1 2">
    <name type="scientific">Ceraceosorus bombacis</name>
    <dbReference type="NCBI Taxonomy" id="401625"/>
    <lineage>
        <taxon>Eukaryota</taxon>
        <taxon>Fungi</taxon>
        <taxon>Dikarya</taxon>
        <taxon>Basidiomycota</taxon>
        <taxon>Ustilaginomycotina</taxon>
        <taxon>Exobasidiomycetes</taxon>
        <taxon>Ceraceosorales</taxon>
        <taxon>Ceraceosoraceae</taxon>
        <taxon>Ceraceosorus</taxon>
    </lineage>
</organism>